<dbReference type="OMA" id="CRWPAYG"/>
<proteinExistence type="inferred from homology"/>
<evidence type="ECO:0000256" key="11">
    <source>
        <dbReference type="RuleBase" id="RU365064"/>
    </source>
</evidence>
<name>E1EXD4_GIAIA</name>
<gene>
    <name evidence="12" type="ORF">GLP15_2538</name>
</gene>
<keyword evidence="5 11" id="KW-0328">Glycosyltransferase</keyword>
<evidence type="ECO:0000256" key="9">
    <source>
        <dbReference type="ARBA" id="ARBA00022989"/>
    </source>
</evidence>
<comment type="function">
    <text evidence="11">Catalytic subunit of the glycosylphosphatidylinositol-mannosyltransferase I complex which catalyzes the transfer of the first mannose, via an alpha-1,4 bond from a dolichol-phosphate-mannose (Dol-P-Man) to the glucosaminyl acyl phosphatidylinositol (GlcN-(acyl)PI) intermediate to generate alpha-D-Man-(1-&gt;4)-alpha-D-GlcN-(1-&gt;6)-(1-radyl,2-acyl-sn-glycero-3-phospho)-2-acyl-inositol and participates in the sixth step of the glycosylphosphatidylinositol-anchor biosynthesis.</text>
</comment>
<comment type="pathway">
    <text evidence="2 11">Glycolipid biosynthesis; glycosylphosphatidylinositol-anchor biosynthesis.</text>
</comment>
<dbReference type="GO" id="GO:0051751">
    <property type="term" value="F:alpha-1,4-mannosyltransferase activity"/>
    <property type="evidence" value="ECO:0007669"/>
    <property type="project" value="InterPro"/>
</dbReference>
<feature type="transmembrane region" description="Helical" evidence="11">
    <location>
        <begin position="145"/>
        <end position="170"/>
    </location>
</feature>
<dbReference type="GO" id="GO:0005789">
    <property type="term" value="C:endoplasmic reticulum membrane"/>
    <property type="evidence" value="ECO:0007669"/>
    <property type="project" value="UniProtKB-SubCell"/>
</dbReference>
<dbReference type="AlphaFoldDB" id="E1EXD4"/>
<dbReference type="OrthoDB" id="1741594at2759"/>
<feature type="transmembrane region" description="Helical" evidence="11">
    <location>
        <begin position="182"/>
        <end position="207"/>
    </location>
</feature>
<dbReference type="InterPro" id="IPR007704">
    <property type="entry name" value="PIG-M"/>
</dbReference>
<evidence type="ECO:0000313" key="12">
    <source>
        <dbReference type="EMBL" id="EFO65156.1"/>
    </source>
</evidence>
<feature type="transmembrane region" description="Helical" evidence="11">
    <location>
        <begin position="341"/>
        <end position="360"/>
    </location>
</feature>
<dbReference type="GO" id="GO:0006506">
    <property type="term" value="P:GPI anchor biosynthetic process"/>
    <property type="evidence" value="ECO:0007669"/>
    <property type="project" value="UniProtKB-UniPathway"/>
</dbReference>
<evidence type="ECO:0000256" key="3">
    <source>
        <dbReference type="ARBA" id="ARBA00011071"/>
    </source>
</evidence>
<keyword evidence="4 11" id="KW-0337">GPI-anchor biosynthesis</keyword>
<evidence type="ECO:0000313" key="13">
    <source>
        <dbReference type="Proteomes" id="UP000008974"/>
    </source>
</evidence>
<comment type="similarity">
    <text evidence="3 11">Belongs to the PIGM family.</text>
</comment>
<dbReference type="GO" id="GO:1990529">
    <property type="term" value="C:glycosylphosphatidylinositol-mannosyltransferase I complex"/>
    <property type="evidence" value="ECO:0007669"/>
    <property type="project" value="TreeGrafter"/>
</dbReference>
<feature type="transmembrane region" description="Helical" evidence="11">
    <location>
        <begin position="7"/>
        <end position="24"/>
    </location>
</feature>
<dbReference type="PANTHER" id="PTHR12886">
    <property type="entry name" value="PIG-M MANNOSYLTRANSFERASE"/>
    <property type="match status" value="1"/>
</dbReference>
<dbReference type="GO" id="GO:0004376">
    <property type="term" value="F:GPI mannosyltransferase activity"/>
    <property type="evidence" value="ECO:0007669"/>
    <property type="project" value="InterPro"/>
</dbReference>
<reference evidence="12 13" key="1">
    <citation type="journal article" date="2010" name="BMC Genomics">
        <title>Genome analysis and comparative genomics of a Giardia intestinalis assemblage E isolate.</title>
        <authorList>
            <person name="Jerlstrom-Hultqvist J."/>
            <person name="Franzen O."/>
            <person name="Ankarklev J."/>
            <person name="Xu F."/>
            <person name="Nohynkova E."/>
            <person name="Andersson J.O."/>
            <person name="Svard S.G."/>
            <person name="Andersson B."/>
        </authorList>
    </citation>
    <scope>NUCLEOTIDE SEQUENCE [LARGE SCALE GENOMIC DNA]</scope>
    <source>
        <strain evidence="12 13">P15</strain>
    </source>
</reference>
<evidence type="ECO:0000256" key="8">
    <source>
        <dbReference type="ARBA" id="ARBA00022824"/>
    </source>
</evidence>
<evidence type="ECO:0000256" key="7">
    <source>
        <dbReference type="ARBA" id="ARBA00022692"/>
    </source>
</evidence>
<accession>E1EXD4</accession>
<keyword evidence="10 11" id="KW-0472">Membrane</keyword>
<evidence type="ECO:0000256" key="5">
    <source>
        <dbReference type="ARBA" id="ARBA00022676"/>
    </source>
</evidence>
<dbReference type="PANTHER" id="PTHR12886:SF0">
    <property type="entry name" value="GPI MANNOSYLTRANSFERASE 1"/>
    <property type="match status" value="1"/>
</dbReference>
<evidence type="ECO:0000256" key="1">
    <source>
        <dbReference type="ARBA" id="ARBA00004477"/>
    </source>
</evidence>
<feature type="transmembrane region" description="Helical" evidence="11">
    <location>
        <begin position="104"/>
        <end position="133"/>
    </location>
</feature>
<evidence type="ECO:0000256" key="4">
    <source>
        <dbReference type="ARBA" id="ARBA00022502"/>
    </source>
</evidence>
<sequence length="384" mass="43795">MQKTSVWVLAFLIRCVLICLGTYMSDPPALSMTDIDYLVVWDGICLAPVPSERPTYRYSPIFKVMYWPMCRWPAYGKLLYSISDLIFAWLAYRITGHSQRVHHLWLMNPFVIALSVRGSFDSIVQALLAWMLLTIKRRKYLISGFLLGLCIHLRIYPIIFTPFLLLYTLLDRKASQRELLNGIFRTGLLLFCTAISLFATTLTSMLMDDGYLSSGLLYHVSGRVDHRHNLSILWSAQLACSKGKELFCWPYAKLFQTVILTALIIRRIAASRISEPIENEEDQSVSKQRYFYHQLLNDLDQACRAFVAFNSVVTAQYFSWTLATFTLSSNAVLNKRSCGRLVTFVCSLGFSLFISGALEFFGNTKYLSLITLANTIAMGSLLFL</sequence>
<evidence type="ECO:0000256" key="10">
    <source>
        <dbReference type="ARBA" id="ARBA00023136"/>
    </source>
</evidence>
<keyword evidence="9 11" id="KW-1133">Transmembrane helix</keyword>
<evidence type="ECO:0000256" key="6">
    <source>
        <dbReference type="ARBA" id="ARBA00022679"/>
    </source>
</evidence>
<keyword evidence="6 11" id="KW-0808">Transferase</keyword>
<comment type="caution">
    <text evidence="12">The sequence shown here is derived from an EMBL/GenBank/DDBJ whole genome shotgun (WGS) entry which is preliminary data.</text>
</comment>
<dbReference type="UniPathway" id="UPA00196"/>
<feature type="transmembrane region" description="Helical" evidence="11">
    <location>
        <begin position="74"/>
        <end position="92"/>
    </location>
</feature>
<keyword evidence="8 11" id="KW-0256">Endoplasmic reticulum</keyword>
<dbReference type="Pfam" id="PF05007">
    <property type="entry name" value="Mannosyl_trans"/>
    <property type="match status" value="2"/>
</dbReference>
<dbReference type="EMBL" id="ACVC01000045">
    <property type="protein sequence ID" value="EFO65156.1"/>
    <property type="molecule type" value="Genomic_DNA"/>
</dbReference>
<evidence type="ECO:0000256" key="2">
    <source>
        <dbReference type="ARBA" id="ARBA00004687"/>
    </source>
</evidence>
<dbReference type="Proteomes" id="UP000008974">
    <property type="component" value="Unassembled WGS sequence"/>
</dbReference>
<dbReference type="VEuPathDB" id="GiardiaDB:GLP15_2538"/>
<organism evidence="12 13">
    <name type="scientific">Giardia intestinalis (strain P15)</name>
    <name type="common">Giardia lamblia</name>
    <dbReference type="NCBI Taxonomy" id="658858"/>
    <lineage>
        <taxon>Eukaryota</taxon>
        <taxon>Metamonada</taxon>
        <taxon>Diplomonadida</taxon>
        <taxon>Hexamitidae</taxon>
        <taxon>Giardiinae</taxon>
        <taxon>Giardia</taxon>
    </lineage>
</organism>
<dbReference type="STRING" id="658858.E1EXD4"/>
<feature type="transmembrane region" description="Helical" evidence="11">
    <location>
        <begin position="366"/>
        <end position="383"/>
    </location>
</feature>
<keyword evidence="7 11" id="KW-0812">Transmembrane</keyword>
<comment type="subcellular location">
    <subcellularLocation>
        <location evidence="1 11">Endoplasmic reticulum membrane</location>
        <topology evidence="1 11">Multi-pass membrane protein</topology>
    </subcellularLocation>
</comment>
<dbReference type="EC" id="2.4.1.-" evidence="11"/>
<protein>
    <recommendedName>
        <fullName evidence="11">GPI mannosyltransferase 1</fullName>
        <ecNumber evidence="11">2.4.1.-</ecNumber>
    </recommendedName>
    <alternativeName>
        <fullName evidence="11">GPI mannosyltransferase I</fullName>
    </alternativeName>
</protein>